<evidence type="ECO:0000313" key="2">
    <source>
        <dbReference type="EMBL" id="CBK20461.2"/>
    </source>
</evidence>
<dbReference type="RefSeq" id="XP_012894509.1">
    <property type="nucleotide sequence ID" value="XM_013039055.1"/>
</dbReference>
<name>D8LY06_BLAHO</name>
<dbReference type="Pfam" id="PF05192">
    <property type="entry name" value="MutS_III"/>
    <property type="match status" value="1"/>
</dbReference>
<dbReference type="InterPro" id="IPR045076">
    <property type="entry name" value="MutS"/>
</dbReference>
<dbReference type="PANTHER" id="PTHR11361:SF34">
    <property type="entry name" value="DNA MISMATCH REPAIR PROTEIN MSH1, MITOCHONDRIAL"/>
    <property type="match status" value="1"/>
</dbReference>
<dbReference type="Proteomes" id="UP000008312">
    <property type="component" value="Unassembled WGS sequence"/>
</dbReference>
<sequence length="372" mass="42454">MDSAKKGGEIEEKLFAEVKAIVNYIFTEFKHTVEAIRVIITNRKGSKRVASESNREYASESSKEEKDDSEPHCIISICENRAHEIGVAEIDLNRLHTFELTQFSDSSSYSLISSHILQRKYQVVLFPNSQKNSHLYKTLESTLANHSDYQLLPVARKYYDETEGQKQISELMVVWCRMCLTDRVPRVHSLWKTTWRRNTSRSQPLSQRGSSSTQTAFLSSGKVASFRTLHSLDLLNTLHLSFATISQLELLFNRKTQSTKGSVFESINRTVTPGGKQMLRSWLQSPSAEEATINGRLDVVEELLRSPEKRSMLRELLQLYGNVDGVLSNLVNKSSESSVRASVRLVKSYLQLIRNCELVVEGLQSMRRRWVS</sequence>
<dbReference type="Gene3D" id="3.30.420.110">
    <property type="entry name" value="MutS, connector domain"/>
    <property type="match status" value="1"/>
</dbReference>
<protein>
    <recommendedName>
        <fullName evidence="1">DNA mismatch repair protein MutS core domain-containing protein</fullName>
    </recommendedName>
</protein>
<evidence type="ECO:0000259" key="1">
    <source>
        <dbReference type="Pfam" id="PF05192"/>
    </source>
</evidence>
<dbReference type="GO" id="GO:0005634">
    <property type="term" value="C:nucleus"/>
    <property type="evidence" value="ECO:0007669"/>
    <property type="project" value="TreeGrafter"/>
</dbReference>
<dbReference type="OrthoDB" id="276261at2759"/>
<accession>D8LY06</accession>
<dbReference type="GeneID" id="24922244"/>
<dbReference type="AlphaFoldDB" id="D8LY06"/>
<dbReference type="EMBL" id="FN668639">
    <property type="protein sequence ID" value="CBK20461.2"/>
    <property type="molecule type" value="Genomic_DNA"/>
</dbReference>
<dbReference type="PANTHER" id="PTHR11361">
    <property type="entry name" value="DNA MISMATCH REPAIR PROTEIN MUTS FAMILY MEMBER"/>
    <property type="match status" value="1"/>
</dbReference>
<dbReference type="InterPro" id="IPR036187">
    <property type="entry name" value="DNA_mismatch_repair_MutS_sf"/>
</dbReference>
<organism evidence="2">
    <name type="scientific">Blastocystis hominis</name>
    <dbReference type="NCBI Taxonomy" id="12968"/>
    <lineage>
        <taxon>Eukaryota</taxon>
        <taxon>Sar</taxon>
        <taxon>Stramenopiles</taxon>
        <taxon>Bigyra</taxon>
        <taxon>Opalozoa</taxon>
        <taxon>Opalinata</taxon>
        <taxon>Blastocystidae</taxon>
        <taxon>Blastocystis</taxon>
    </lineage>
</organism>
<gene>
    <name evidence="2" type="ORF">GSBLH_T00006119001</name>
</gene>
<reference evidence="2" key="1">
    <citation type="submission" date="2010-02" db="EMBL/GenBank/DDBJ databases">
        <title>Sequencing and annotation of the Blastocystis hominis genome.</title>
        <authorList>
            <person name="Wincker P."/>
        </authorList>
    </citation>
    <scope>NUCLEOTIDE SEQUENCE</scope>
    <source>
        <strain evidence="2">Singapore isolate B</strain>
    </source>
</reference>
<dbReference type="InParanoid" id="D8LY06"/>
<dbReference type="SUPFAM" id="SSF48334">
    <property type="entry name" value="DNA repair protein MutS, domain III"/>
    <property type="match status" value="1"/>
</dbReference>
<dbReference type="InterPro" id="IPR036678">
    <property type="entry name" value="MutS_con_dom_sf"/>
</dbReference>
<dbReference type="GO" id="GO:0030983">
    <property type="term" value="F:mismatched DNA binding"/>
    <property type="evidence" value="ECO:0007669"/>
    <property type="project" value="InterPro"/>
</dbReference>
<dbReference type="GO" id="GO:0140664">
    <property type="term" value="F:ATP-dependent DNA damage sensor activity"/>
    <property type="evidence" value="ECO:0007669"/>
    <property type="project" value="InterPro"/>
</dbReference>
<dbReference type="InterPro" id="IPR007696">
    <property type="entry name" value="DNA_mismatch_repair_MutS_core"/>
</dbReference>
<dbReference type="GO" id="GO:0006298">
    <property type="term" value="P:mismatch repair"/>
    <property type="evidence" value="ECO:0007669"/>
    <property type="project" value="InterPro"/>
</dbReference>
<dbReference type="Gene3D" id="1.10.1420.10">
    <property type="match status" value="1"/>
</dbReference>
<proteinExistence type="predicted"/>
<feature type="domain" description="DNA mismatch repair protein MutS core" evidence="1">
    <location>
        <begin position="243"/>
        <end position="350"/>
    </location>
</feature>
<evidence type="ECO:0000313" key="3">
    <source>
        <dbReference type="Proteomes" id="UP000008312"/>
    </source>
</evidence>
<dbReference type="GO" id="GO:0005524">
    <property type="term" value="F:ATP binding"/>
    <property type="evidence" value="ECO:0007669"/>
    <property type="project" value="InterPro"/>
</dbReference>
<keyword evidence="3" id="KW-1185">Reference proteome</keyword>